<dbReference type="GeneID" id="39736149"/>
<gene>
    <name evidence="1" type="ORF">PRELSG_0913700</name>
</gene>
<sequence length="207" mass="23348">MSYNKTYGGQFMGLSPIANENVQKKVINKKVEKKENKVAEKVIFSLSDLRGINVPELQNGEIFFFCTVIFDNDDVKLSMEKSNHNSSLVIGKYLLSSYCLTFSEEIVLYIPKESNFARCYVSCITVTESDGKRNIKLEGIGYTDPFPIKECKVYAYANCKLNTAVGATETQGTLKMCVKCVESTHPSLVKPSKPYNAIEEIKQRYEN</sequence>
<dbReference type="VEuPathDB" id="PlasmoDB:PRELSG_0913700"/>
<dbReference type="KEGG" id="prel:PRELSG_0913700"/>
<dbReference type="AlphaFoldDB" id="A0A1J1H8W8"/>
<dbReference type="EMBL" id="LN835304">
    <property type="protein sequence ID" value="CRH00037.1"/>
    <property type="molecule type" value="Genomic_DNA"/>
</dbReference>
<organism evidence="1 2">
    <name type="scientific">Plasmodium relictum</name>
    <dbReference type="NCBI Taxonomy" id="85471"/>
    <lineage>
        <taxon>Eukaryota</taxon>
        <taxon>Sar</taxon>
        <taxon>Alveolata</taxon>
        <taxon>Apicomplexa</taxon>
        <taxon>Aconoidasida</taxon>
        <taxon>Haemosporida</taxon>
        <taxon>Plasmodiidae</taxon>
        <taxon>Plasmodium</taxon>
        <taxon>Plasmodium (Haemamoeba)</taxon>
    </lineage>
</organism>
<dbReference type="OrthoDB" id="390709at2759"/>
<name>A0A1J1H8W8_PLARL</name>
<protein>
    <submittedName>
        <fullName evidence="1">Uncharacterized protein</fullName>
    </submittedName>
</protein>
<keyword evidence="2" id="KW-1185">Reference proteome</keyword>
<reference evidence="1 2" key="1">
    <citation type="submission" date="2015-04" db="EMBL/GenBank/DDBJ databases">
        <authorList>
            <consortium name="Pathogen Informatics"/>
        </authorList>
    </citation>
    <scope>NUCLEOTIDE SEQUENCE [LARGE SCALE GENOMIC DNA]</scope>
    <source>
        <strain evidence="1 2">SGS1</strain>
    </source>
</reference>
<dbReference type="Proteomes" id="UP000220158">
    <property type="component" value="Chromosome 9"/>
</dbReference>
<evidence type="ECO:0000313" key="1">
    <source>
        <dbReference type="EMBL" id="CRH00037.1"/>
    </source>
</evidence>
<dbReference type="RefSeq" id="XP_028533042.1">
    <property type="nucleotide sequence ID" value="XM_028676566.1"/>
</dbReference>
<accession>A0A1J1H8W8</accession>
<proteinExistence type="predicted"/>
<evidence type="ECO:0000313" key="2">
    <source>
        <dbReference type="Proteomes" id="UP000220158"/>
    </source>
</evidence>